<dbReference type="NCBIfam" id="TIGR01617">
    <property type="entry name" value="arsC_related"/>
    <property type="match status" value="1"/>
</dbReference>
<gene>
    <name evidence="3" type="ORF">AVDCRST_MAG71-1838</name>
</gene>
<protein>
    <submittedName>
        <fullName evidence="3">Arsenate reductase glutaredoxin-coupled</fullName>
    </submittedName>
</protein>
<dbReference type="AlphaFoldDB" id="A0A6J4LJU3"/>
<dbReference type="EMBL" id="CADCUA010000440">
    <property type="protein sequence ID" value="CAA9332686.1"/>
    <property type="molecule type" value="Genomic_DNA"/>
</dbReference>
<proteinExistence type="inferred from homology"/>
<evidence type="ECO:0000313" key="3">
    <source>
        <dbReference type="EMBL" id="CAA9332686.1"/>
    </source>
</evidence>
<dbReference type="InterPro" id="IPR036249">
    <property type="entry name" value="Thioredoxin-like_sf"/>
</dbReference>
<accession>A0A6J4LJU3</accession>
<sequence length="120" mass="13872">MTNTLYGLSNCDTCRKARKWLDRFGVVHEFVDYRDQRQTPETLVAWKERLGGWDAMINKSSTTWRALPENRRSPGSDAEWKLLLKEYPQLIRRPVVMTGDGELSQGFSDNGFKKRFGVGT</sequence>
<name>A0A6J4LJU3_9GAMM</name>
<dbReference type="PANTHER" id="PTHR30041">
    <property type="entry name" value="ARSENATE REDUCTASE"/>
    <property type="match status" value="1"/>
</dbReference>
<dbReference type="InterPro" id="IPR006660">
    <property type="entry name" value="Arsenate_reductase-like"/>
</dbReference>
<dbReference type="PROSITE" id="PS51353">
    <property type="entry name" value="ARSC"/>
    <property type="match status" value="1"/>
</dbReference>
<comment type="similarity">
    <text evidence="1 2">Belongs to the ArsC family.</text>
</comment>
<dbReference type="Pfam" id="PF03960">
    <property type="entry name" value="ArsC"/>
    <property type="match status" value="1"/>
</dbReference>
<dbReference type="SUPFAM" id="SSF52833">
    <property type="entry name" value="Thioredoxin-like"/>
    <property type="match status" value="1"/>
</dbReference>
<dbReference type="PANTHER" id="PTHR30041:SF8">
    <property type="entry name" value="PROTEIN YFFB"/>
    <property type="match status" value="1"/>
</dbReference>
<dbReference type="Gene3D" id="3.40.30.10">
    <property type="entry name" value="Glutaredoxin"/>
    <property type="match status" value="1"/>
</dbReference>
<dbReference type="InterPro" id="IPR006504">
    <property type="entry name" value="Tscrpt_reg_Spx/MgsR"/>
</dbReference>
<evidence type="ECO:0000256" key="1">
    <source>
        <dbReference type="ARBA" id="ARBA00007198"/>
    </source>
</evidence>
<reference evidence="3" key="1">
    <citation type="submission" date="2020-02" db="EMBL/GenBank/DDBJ databases">
        <authorList>
            <person name="Meier V. D."/>
        </authorList>
    </citation>
    <scope>NUCLEOTIDE SEQUENCE</scope>
    <source>
        <strain evidence="3">AVDCRST_MAG71</strain>
    </source>
</reference>
<evidence type="ECO:0000256" key="2">
    <source>
        <dbReference type="PROSITE-ProRule" id="PRU01282"/>
    </source>
</evidence>
<organism evidence="3">
    <name type="scientific">uncultured Lysobacter sp</name>
    <dbReference type="NCBI Taxonomy" id="271060"/>
    <lineage>
        <taxon>Bacteria</taxon>
        <taxon>Pseudomonadati</taxon>
        <taxon>Pseudomonadota</taxon>
        <taxon>Gammaproteobacteria</taxon>
        <taxon>Lysobacterales</taxon>
        <taxon>Lysobacteraceae</taxon>
        <taxon>Lysobacter</taxon>
        <taxon>environmental samples</taxon>
    </lineage>
</organism>